<accession>C1DLJ4</accession>
<protein>
    <submittedName>
        <fullName evidence="1">Uncharacterized protein</fullName>
    </submittedName>
</protein>
<dbReference type="OrthoDB" id="7006345at2"/>
<keyword evidence="2" id="KW-1185">Reference proteome</keyword>
<dbReference type="HOGENOM" id="CLU_2731311_0_0_6"/>
<dbReference type="EnsemblBacteria" id="ACO76942">
    <property type="protein sequence ID" value="ACO76942"/>
    <property type="gene ID" value="Avin_06920"/>
</dbReference>
<dbReference type="KEGG" id="avn:Avin_06920"/>
<gene>
    <name evidence="1" type="ordered locus">Avin_06920</name>
</gene>
<dbReference type="Proteomes" id="UP000002424">
    <property type="component" value="Chromosome"/>
</dbReference>
<name>C1DLJ4_AZOVD</name>
<evidence type="ECO:0000313" key="1">
    <source>
        <dbReference type="EMBL" id="ACO76942.1"/>
    </source>
</evidence>
<dbReference type="EMBL" id="CP001157">
    <property type="protein sequence ID" value="ACO76942.1"/>
    <property type="molecule type" value="Genomic_DNA"/>
</dbReference>
<organism evidence="1 2">
    <name type="scientific">Azotobacter vinelandii (strain DJ / ATCC BAA-1303)</name>
    <dbReference type="NCBI Taxonomy" id="322710"/>
    <lineage>
        <taxon>Bacteria</taxon>
        <taxon>Pseudomonadati</taxon>
        <taxon>Pseudomonadota</taxon>
        <taxon>Gammaproteobacteria</taxon>
        <taxon>Pseudomonadales</taxon>
        <taxon>Pseudomonadaceae</taxon>
        <taxon>Azotobacter</taxon>
    </lineage>
</organism>
<sequence length="71" mass="7627">MPGGQPPGCPSVMGACLPAVHILRSAAFIHSWRAGIMPTPFLRSPFDLKSVSSREDLCRRYASAPTLCPTD</sequence>
<dbReference type="STRING" id="322710.Avin_06920"/>
<reference evidence="1 2" key="1">
    <citation type="journal article" date="2009" name="J. Bacteriol.">
        <title>Genome sequence of Azotobacter vinelandii, an obligate aerobe specialized to support diverse anaerobic metabolic processes.</title>
        <authorList>
            <person name="Setubal J.C."/>
            <person name="dos Santos P."/>
            <person name="Goldman B.S."/>
            <person name="Ertesvag H."/>
            <person name="Espin G."/>
            <person name="Rubio L.M."/>
            <person name="Valla S."/>
            <person name="Almeida N.F."/>
            <person name="Balasubramanian D."/>
            <person name="Cromes L."/>
            <person name="Curatti L."/>
            <person name="Du Z."/>
            <person name="Godsy E."/>
            <person name="Goodner B."/>
            <person name="Hellner-Burris K."/>
            <person name="Hernandez J.A."/>
            <person name="Houmiel K."/>
            <person name="Imperial J."/>
            <person name="Kennedy C."/>
            <person name="Larson T.J."/>
            <person name="Latreille P."/>
            <person name="Ligon L.S."/>
            <person name="Lu J."/>
            <person name="Maerk M."/>
            <person name="Miller N.M."/>
            <person name="Norton S."/>
            <person name="O'Carroll I.P."/>
            <person name="Paulsen I."/>
            <person name="Raulfs E.C."/>
            <person name="Roemer R."/>
            <person name="Rosser J."/>
            <person name="Segura D."/>
            <person name="Slater S."/>
            <person name="Stricklin S.L."/>
            <person name="Studholme D.J."/>
            <person name="Sun J."/>
            <person name="Viana C.J."/>
            <person name="Wallin E."/>
            <person name="Wang B."/>
            <person name="Wheeler C."/>
            <person name="Zhu H."/>
            <person name="Dean D.R."/>
            <person name="Dixon R."/>
            <person name="Wood D."/>
        </authorList>
    </citation>
    <scope>NUCLEOTIDE SEQUENCE [LARGE SCALE GENOMIC DNA]</scope>
    <source>
        <strain evidence="2">DJ / ATCC BAA-1303</strain>
    </source>
</reference>
<proteinExistence type="predicted"/>
<dbReference type="AlphaFoldDB" id="C1DLJ4"/>
<evidence type="ECO:0000313" key="2">
    <source>
        <dbReference type="Proteomes" id="UP000002424"/>
    </source>
</evidence>